<dbReference type="GO" id="GO:0005975">
    <property type="term" value="P:carbohydrate metabolic process"/>
    <property type="evidence" value="ECO:0007669"/>
    <property type="project" value="InterPro"/>
</dbReference>
<dbReference type="AlphaFoldDB" id="X0XDE0"/>
<dbReference type="GO" id="GO:0016810">
    <property type="term" value="F:hydrolase activity, acting on carbon-nitrogen (but not peptide) bonds"/>
    <property type="evidence" value="ECO:0007669"/>
    <property type="project" value="InterPro"/>
</dbReference>
<evidence type="ECO:0000259" key="1">
    <source>
        <dbReference type="PROSITE" id="PS51677"/>
    </source>
</evidence>
<organism evidence="2">
    <name type="scientific">marine sediment metagenome</name>
    <dbReference type="NCBI Taxonomy" id="412755"/>
    <lineage>
        <taxon>unclassified sequences</taxon>
        <taxon>metagenomes</taxon>
        <taxon>ecological metagenomes</taxon>
    </lineage>
</organism>
<proteinExistence type="predicted"/>
<feature type="domain" description="NodB homology" evidence="1">
    <location>
        <begin position="5"/>
        <end position="84"/>
    </location>
</feature>
<dbReference type="SUPFAM" id="SSF88713">
    <property type="entry name" value="Glycoside hydrolase/deacetylase"/>
    <property type="match status" value="1"/>
</dbReference>
<dbReference type="InterPro" id="IPR011330">
    <property type="entry name" value="Glyco_hydro/deAcase_b/a-brl"/>
</dbReference>
<feature type="non-terminal residue" evidence="2">
    <location>
        <position position="84"/>
    </location>
</feature>
<dbReference type="Pfam" id="PF01522">
    <property type="entry name" value="Polysacc_deac_1"/>
    <property type="match status" value="1"/>
</dbReference>
<dbReference type="EMBL" id="BARS01048264">
    <property type="protein sequence ID" value="GAG34678.1"/>
    <property type="molecule type" value="Genomic_DNA"/>
</dbReference>
<accession>X0XDE0</accession>
<reference evidence="2" key="1">
    <citation type="journal article" date="2014" name="Front. Microbiol.">
        <title>High frequency of phylogenetically diverse reductive dehalogenase-homologous genes in deep subseafloor sedimentary metagenomes.</title>
        <authorList>
            <person name="Kawai M."/>
            <person name="Futagami T."/>
            <person name="Toyoda A."/>
            <person name="Takaki Y."/>
            <person name="Nishi S."/>
            <person name="Hori S."/>
            <person name="Arai W."/>
            <person name="Tsubouchi T."/>
            <person name="Morono Y."/>
            <person name="Uchiyama I."/>
            <person name="Ito T."/>
            <person name="Fujiyama A."/>
            <person name="Inagaki F."/>
            <person name="Takami H."/>
        </authorList>
    </citation>
    <scope>NUCLEOTIDE SEQUENCE</scope>
    <source>
        <strain evidence="2">Expedition CK06-06</strain>
    </source>
</reference>
<sequence length="84" mass="9876">MKSKKKVKIITSWDDFKDEDVLVLNLLDKYKLPAIFYIPYNEILNPEKLELARRVAKNYEIGSHTVNHTILTNIHNANLYSEIM</sequence>
<evidence type="ECO:0000313" key="2">
    <source>
        <dbReference type="EMBL" id="GAG34678.1"/>
    </source>
</evidence>
<dbReference type="InterPro" id="IPR002509">
    <property type="entry name" value="NODB_dom"/>
</dbReference>
<gene>
    <name evidence="2" type="ORF">S01H1_72378</name>
</gene>
<name>X0XDE0_9ZZZZ</name>
<dbReference type="Gene3D" id="3.20.20.370">
    <property type="entry name" value="Glycoside hydrolase/deacetylase"/>
    <property type="match status" value="1"/>
</dbReference>
<dbReference type="PROSITE" id="PS51677">
    <property type="entry name" value="NODB"/>
    <property type="match status" value="1"/>
</dbReference>
<comment type="caution">
    <text evidence="2">The sequence shown here is derived from an EMBL/GenBank/DDBJ whole genome shotgun (WGS) entry which is preliminary data.</text>
</comment>
<protein>
    <recommendedName>
        <fullName evidence="1">NodB homology domain-containing protein</fullName>
    </recommendedName>
</protein>